<gene>
    <name evidence="21" type="ORF">D4Q52_00675</name>
</gene>
<name>A0A418VQS7_RHOPL</name>
<dbReference type="RefSeq" id="WP_119854610.1">
    <property type="nucleotide sequence ID" value="NZ_QYYD01000001.1"/>
</dbReference>
<evidence type="ECO:0000256" key="17">
    <source>
        <dbReference type="ARBA" id="ARBA00064436"/>
    </source>
</evidence>
<keyword evidence="7" id="KW-0479">Metal-binding</keyword>
<evidence type="ECO:0000259" key="20">
    <source>
        <dbReference type="PROSITE" id="PS50125"/>
    </source>
</evidence>
<dbReference type="FunFam" id="3.30.70.1230:FF:000033">
    <property type="entry name" value="Adenylate cyclase"/>
    <property type="match status" value="1"/>
</dbReference>
<comment type="cofactor">
    <cofactor evidence="2">
        <name>Mg(2+)</name>
        <dbReference type="ChEBI" id="CHEBI:18420"/>
    </cofactor>
</comment>
<evidence type="ECO:0000256" key="12">
    <source>
        <dbReference type="ARBA" id="ARBA00022998"/>
    </source>
</evidence>
<feature type="transmembrane region" description="Helical" evidence="19">
    <location>
        <begin position="53"/>
        <end position="74"/>
    </location>
</feature>
<dbReference type="GO" id="GO:0006171">
    <property type="term" value="P:cAMP biosynthetic process"/>
    <property type="evidence" value="ECO:0007669"/>
    <property type="project" value="UniProtKB-KW"/>
</dbReference>
<dbReference type="EMBL" id="QYYD01000001">
    <property type="protein sequence ID" value="RJF78712.1"/>
    <property type="molecule type" value="Genomic_DNA"/>
</dbReference>
<protein>
    <recommendedName>
        <fullName evidence="5">Adenylate cyclase</fullName>
        <ecNumber evidence="4">4.6.1.1</ecNumber>
    </recommendedName>
    <alternativeName>
        <fullName evidence="15">ATP pyrophosphate-lyase</fullName>
    </alternativeName>
    <alternativeName>
        <fullName evidence="16">Adenylyl cyclase</fullName>
    </alternativeName>
</protein>
<comment type="similarity">
    <text evidence="18">Belongs to the adenylyl cyclase class-4/guanylyl cyclase family.</text>
</comment>
<comment type="subcellular location">
    <subcellularLocation>
        <location evidence="3">Membrane</location>
        <topology evidence="3">Multi-pass membrane protein</topology>
    </subcellularLocation>
</comment>
<evidence type="ECO:0000256" key="14">
    <source>
        <dbReference type="ARBA" id="ARBA00023239"/>
    </source>
</evidence>
<evidence type="ECO:0000256" key="3">
    <source>
        <dbReference type="ARBA" id="ARBA00004141"/>
    </source>
</evidence>
<comment type="caution">
    <text evidence="21">The sequence shown here is derived from an EMBL/GenBank/DDBJ whole genome shotgun (WGS) entry which is preliminary data.</text>
</comment>
<feature type="transmembrane region" description="Helical" evidence="19">
    <location>
        <begin position="24"/>
        <end position="47"/>
    </location>
</feature>
<dbReference type="InterPro" id="IPR018297">
    <property type="entry name" value="A/G_cyclase_CS"/>
</dbReference>
<evidence type="ECO:0000256" key="6">
    <source>
        <dbReference type="ARBA" id="ARBA00022692"/>
    </source>
</evidence>
<keyword evidence="11 19" id="KW-1133">Transmembrane helix</keyword>
<dbReference type="Gene3D" id="3.30.70.1230">
    <property type="entry name" value="Nucleotide cyclase"/>
    <property type="match status" value="1"/>
</dbReference>
<comment type="catalytic activity">
    <reaction evidence="1">
        <text>ATP = 3',5'-cyclic AMP + diphosphate</text>
        <dbReference type="Rhea" id="RHEA:15389"/>
        <dbReference type="ChEBI" id="CHEBI:30616"/>
        <dbReference type="ChEBI" id="CHEBI:33019"/>
        <dbReference type="ChEBI" id="CHEBI:58165"/>
        <dbReference type="EC" id="4.6.1.1"/>
    </reaction>
</comment>
<dbReference type="EC" id="4.6.1.1" evidence="4"/>
<sequence length="408" mass="44927">MQIPLIAQIGVDQRDSEDVALQKMILVGVALSSAVAAALWGVVYIAAGARSAGAVPAAYSVLSLVNTMLFAAFPRFPRYRFCQLTLILLLPWLMTISLGGFHNSSAVILWSTLCPLGALVVHDLPAASRWFAAFLVLLASTALVHPSGDAASLPSSMVTFFYLLNIGCVVSLAFAMLYYFVDKKNRLQERSEMLLLNILPIEIFNVLKGEHRTIADQYDKASILFADVVEFTPLAKSMPPMELVGLLDEVFMCFDLLVEKYQLEKIKTIGDCYMVVSGVPRPRADHAHALARMALDMQACVAEREFRGKRLTFRIGMNSGPVVAGIIGRKKFIFDLWGDAVNMASRMESHGKSEAIQITNATHDLIKHDFVCETRGTINVKGSGEMEVWHILSEKQHDESNSSRVAAE</sequence>
<accession>A0A418VQS7</accession>
<evidence type="ECO:0000256" key="19">
    <source>
        <dbReference type="SAM" id="Phobius"/>
    </source>
</evidence>
<evidence type="ECO:0000256" key="5">
    <source>
        <dbReference type="ARBA" id="ARBA00021420"/>
    </source>
</evidence>
<feature type="transmembrane region" description="Helical" evidence="19">
    <location>
        <begin position="131"/>
        <end position="148"/>
    </location>
</feature>
<proteinExistence type="inferred from homology"/>
<evidence type="ECO:0000256" key="1">
    <source>
        <dbReference type="ARBA" id="ARBA00001593"/>
    </source>
</evidence>
<evidence type="ECO:0000313" key="21">
    <source>
        <dbReference type="EMBL" id="RJF78712.1"/>
    </source>
</evidence>
<evidence type="ECO:0000256" key="8">
    <source>
        <dbReference type="ARBA" id="ARBA00022741"/>
    </source>
</evidence>
<keyword evidence="13 19" id="KW-0472">Membrane</keyword>
<feature type="transmembrane region" description="Helical" evidence="19">
    <location>
        <begin position="160"/>
        <end position="181"/>
    </location>
</feature>
<dbReference type="InterPro" id="IPR029787">
    <property type="entry name" value="Nucleotide_cyclase"/>
</dbReference>
<dbReference type="OrthoDB" id="315417at2"/>
<evidence type="ECO:0000313" key="22">
    <source>
        <dbReference type="Proteomes" id="UP000285523"/>
    </source>
</evidence>
<dbReference type="SMART" id="SM00044">
    <property type="entry name" value="CYCc"/>
    <property type="match status" value="1"/>
</dbReference>
<keyword evidence="12" id="KW-0115">cAMP biosynthesis</keyword>
<evidence type="ECO:0000256" key="15">
    <source>
        <dbReference type="ARBA" id="ARBA00032597"/>
    </source>
</evidence>
<evidence type="ECO:0000256" key="4">
    <source>
        <dbReference type="ARBA" id="ARBA00012201"/>
    </source>
</evidence>
<dbReference type="GO" id="GO:0035556">
    <property type="term" value="P:intracellular signal transduction"/>
    <property type="evidence" value="ECO:0007669"/>
    <property type="project" value="InterPro"/>
</dbReference>
<feature type="domain" description="Guanylate cyclase" evidence="20">
    <location>
        <begin position="222"/>
        <end position="348"/>
    </location>
</feature>
<dbReference type="PANTHER" id="PTHR45627">
    <property type="entry name" value="ADENYLATE CYCLASE TYPE 1"/>
    <property type="match status" value="1"/>
</dbReference>
<keyword evidence="9" id="KW-0067">ATP-binding</keyword>
<dbReference type="GO" id="GO:0005886">
    <property type="term" value="C:plasma membrane"/>
    <property type="evidence" value="ECO:0007669"/>
    <property type="project" value="UniProtKB-ARBA"/>
</dbReference>
<evidence type="ECO:0000256" key="13">
    <source>
        <dbReference type="ARBA" id="ARBA00023136"/>
    </source>
</evidence>
<keyword evidence="14 18" id="KW-0456">Lyase</keyword>
<dbReference type="AlphaFoldDB" id="A0A418VQS7"/>
<dbReference type="CDD" id="cd07302">
    <property type="entry name" value="CHD"/>
    <property type="match status" value="1"/>
</dbReference>
<feature type="transmembrane region" description="Helical" evidence="19">
    <location>
        <begin position="81"/>
        <end position="101"/>
    </location>
</feature>
<organism evidence="21 22">
    <name type="scientific">Rhodopseudomonas palustris</name>
    <dbReference type="NCBI Taxonomy" id="1076"/>
    <lineage>
        <taxon>Bacteria</taxon>
        <taxon>Pseudomonadati</taxon>
        <taxon>Pseudomonadota</taxon>
        <taxon>Alphaproteobacteria</taxon>
        <taxon>Hyphomicrobiales</taxon>
        <taxon>Nitrobacteraceae</taxon>
        <taxon>Rhodopseudomonas</taxon>
    </lineage>
</organism>
<evidence type="ECO:0000256" key="18">
    <source>
        <dbReference type="RuleBase" id="RU000405"/>
    </source>
</evidence>
<evidence type="ECO:0000256" key="2">
    <source>
        <dbReference type="ARBA" id="ARBA00001946"/>
    </source>
</evidence>
<dbReference type="GO" id="GO:0007189">
    <property type="term" value="P:adenylate cyclase-activating G protein-coupled receptor signaling pathway"/>
    <property type="evidence" value="ECO:0007669"/>
    <property type="project" value="TreeGrafter"/>
</dbReference>
<evidence type="ECO:0000256" key="10">
    <source>
        <dbReference type="ARBA" id="ARBA00022842"/>
    </source>
</evidence>
<dbReference type="PROSITE" id="PS00452">
    <property type="entry name" value="GUANYLATE_CYCLASE_1"/>
    <property type="match status" value="1"/>
</dbReference>
<comment type="subunit">
    <text evidence="17">Homodimer. Can also exist as monomer.</text>
</comment>
<dbReference type="Pfam" id="PF00211">
    <property type="entry name" value="Guanylate_cyc"/>
    <property type="match status" value="1"/>
</dbReference>
<evidence type="ECO:0000256" key="11">
    <source>
        <dbReference type="ARBA" id="ARBA00022989"/>
    </source>
</evidence>
<keyword evidence="10" id="KW-0460">Magnesium</keyword>
<evidence type="ECO:0000256" key="7">
    <source>
        <dbReference type="ARBA" id="ARBA00022723"/>
    </source>
</evidence>
<evidence type="ECO:0000256" key="16">
    <source>
        <dbReference type="ARBA" id="ARBA00032637"/>
    </source>
</evidence>
<dbReference type="PANTHER" id="PTHR45627:SF12">
    <property type="entry name" value="ADENYLATE CYCLASE TYPE 2"/>
    <property type="match status" value="1"/>
</dbReference>
<feature type="transmembrane region" description="Helical" evidence="19">
    <location>
        <begin position="107"/>
        <end position="124"/>
    </location>
</feature>
<dbReference type="SUPFAM" id="SSF55073">
    <property type="entry name" value="Nucleotide cyclase"/>
    <property type="match status" value="1"/>
</dbReference>
<reference evidence="21 22" key="1">
    <citation type="submission" date="2018-09" db="EMBL/GenBank/DDBJ databases">
        <title>Draft genome sequence of Rhodopseudomonas palustris 2.1.18.</title>
        <authorList>
            <person name="Robertson S.L."/>
            <person name="Meyer T.E."/>
            <person name="Kyndt J.A."/>
        </authorList>
    </citation>
    <scope>NUCLEOTIDE SEQUENCE [LARGE SCALE GENOMIC DNA]</scope>
    <source>
        <strain evidence="21 22">2.1.18</strain>
    </source>
</reference>
<keyword evidence="6 19" id="KW-0812">Transmembrane</keyword>
<dbReference type="Proteomes" id="UP000285523">
    <property type="component" value="Unassembled WGS sequence"/>
</dbReference>
<dbReference type="GO" id="GO:0046872">
    <property type="term" value="F:metal ion binding"/>
    <property type="evidence" value="ECO:0007669"/>
    <property type="project" value="UniProtKB-KW"/>
</dbReference>
<dbReference type="GO" id="GO:0005524">
    <property type="term" value="F:ATP binding"/>
    <property type="evidence" value="ECO:0007669"/>
    <property type="project" value="UniProtKB-KW"/>
</dbReference>
<evidence type="ECO:0000256" key="9">
    <source>
        <dbReference type="ARBA" id="ARBA00022840"/>
    </source>
</evidence>
<keyword evidence="8" id="KW-0547">Nucleotide-binding</keyword>
<dbReference type="InterPro" id="IPR001054">
    <property type="entry name" value="A/G_cyclase"/>
</dbReference>
<dbReference type="PROSITE" id="PS50125">
    <property type="entry name" value="GUANYLATE_CYCLASE_2"/>
    <property type="match status" value="1"/>
</dbReference>
<dbReference type="GO" id="GO:0004016">
    <property type="term" value="F:adenylate cyclase activity"/>
    <property type="evidence" value="ECO:0007669"/>
    <property type="project" value="UniProtKB-EC"/>
</dbReference>